<dbReference type="Proteomes" id="UP001448614">
    <property type="component" value="Unassembled WGS sequence"/>
</dbReference>
<name>A0ABV0GNS8_PAENI</name>
<keyword evidence="3" id="KW-1185">Reference proteome</keyword>
<keyword evidence="1" id="KW-0812">Transmembrane</keyword>
<evidence type="ECO:0000256" key="1">
    <source>
        <dbReference type="SAM" id="Phobius"/>
    </source>
</evidence>
<organism evidence="2 3">
    <name type="scientific">Paenarthrobacter nicotinovorans</name>
    <name type="common">Arthrobacter nicotinovorans</name>
    <dbReference type="NCBI Taxonomy" id="29320"/>
    <lineage>
        <taxon>Bacteria</taxon>
        <taxon>Bacillati</taxon>
        <taxon>Actinomycetota</taxon>
        <taxon>Actinomycetes</taxon>
        <taxon>Micrococcales</taxon>
        <taxon>Micrococcaceae</taxon>
        <taxon>Paenarthrobacter</taxon>
    </lineage>
</organism>
<evidence type="ECO:0000313" key="2">
    <source>
        <dbReference type="EMBL" id="MEO3940207.1"/>
    </source>
</evidence>
<dbReference type="RefSeq" id="WP_347781891.1">
    <property type="nucleotide sequence ID" value="NZ_JBBMFV010000004.1"/>
</dbReference>
<feature type="transmembrane region" description="Helical" evidence="1">
    <location>
        <begin position="88"/>
        <end position="107"/>
    </location>
</feature>
<keyword evidence="1" id="KW-0472">Membrane</keyword>
<evidence type="ECO:0000313" key="3">
    <source>
        <dbReference type="Proteomes" id="UP001448614"/>
    </source>
</evidence>
<proteinExistence type="predicted"/>
<feature type="transmembrane region" description="Helical" evidence="1">
    <location>
        <begin position="127"/>
        <end position="144"/>
    </location>
</feature>
<accession>A0ABV0GNS8</accession>
<comment type="caution">
    <text evidence="2">The sequence shown here is derived from an EMBL/GenBank/DDBJ whole genome shotgun (WGS) entry which is preliminary data.</text>
</comment>
<sequence>MEYFTVLKERGHFIVGLNDDENNAKQNSVPDEEFTDEDLRLGRKACQYVDVLCLISAIVCAGIAWFVFAHVPWNTRMPYDGRFDRSGSGIPMQMAMLIVFAVLFLFWRSGRKPDAHRMRKGSRAGTYILGTAMILGCVVGQLVLGESVLTAGGYFGNK</sequence>
<gene>
    <name evidence="2" type="ORF">V3C41_03905</name>
</gene>
<keyword evidence="1" id="KW-1133">Transmembrane helix</keyword>
<reference evidence="2 3" key="1">
    <citation type="journal article" date="2024" name="Appl. Microbiol. Biotechnol.">
        <title>Biosynthetic gene clusters with biotechnological applications in novel Antarctic isolates from Actinomycetota.</title>
        <authorList>
            <person name="Bruna P."/>
            <person name="Nunez-Montero K."/>
            <person name="Contreras M.J."/>
            <person name="Leal K."/>
            <person name="Garcia M."/>
            <person name="Abanto M."/>
            <person name="Barrientos L."/>
        </authorList>
    </citation>
    <scope>NUCLEOTIDE SEQUENCE [LARGE SCALE GENOMIC DNA]</scope>
    <source>
        <strain evidence="2 3">Se16.17</strain>
    </source>
</reference>
<protein>
    <submittedName>
        <fullName evidence="2">Uncharacterized protein</fullName>
    </submittedName>
</protein>
<feature type="transmembrane region" description="Helical" evidence="1">
    <location>
        <begin position="48"/>
        <end position="68"/>
    </location>
</feature>
<dbReference type="EMBL" id="JBBMFV010000004">
    <property type="protein sequence ID" value="MEO3940207.1"/>
    <property type="molecule type" value="Genomic_DNA"/>
</dbReference>